<feature type="signal peptide" evidence="4">
    <location>
        <begin position="1"/>
        <end position="37"/>
    </location>
</feature>
<proteinExistence type="inferred from homology"/>
<dbReference type="Gene3D" id="3.40.190.10">
    <property type="entry name" value="Periplasmic binding protein-like II"/>
    <property type="match status" value="1"/>
</dbReference>
<evidence type="ECO:0000259" key="5">
    <source>
        <dbReference type="Pfam" id="PF00496"/>
    </source>
</evidence>
<dbReference type="EMBL" id="CP157484">
    <property type="protein sequence ID" value="XBO39620.1"/>
    <property type="molecule type" value="Genomic_DNA"/>
</dbReference>
<sequence>MQKRARTPLSKQAFAKQAFAAALAAGALSLAAQGATAQTPNKNAKLTVGWAEPIDSLNPATTGARNVGPLAMNIFDTLVWLTPEFEVTPHLATKWTVSDDGKTYTFTLREGVTFHDGTPFDAEAVVANIKYITDKATQSKISLGLLGPCGTAEAVDKMTVKFTCATPYAPFLAQLGEPYLGIQSPKAIAEFGKDLALHPTGTGPFAFVSYEPNQSLVLKRNEAYNWGPAAVKHSGPANIAEIKFQIVPNSQARVSQFQSGQSQMMQQTPGVYWNAFQKAGTYTAIPVPISGLGIFAPINASKWPTDDINVRKAIQYAIDKKGVIQLAEAGVFPPSNTPLLKGMTGYDASLEDSYPYDPAKAEESLKKGGWTKSGEFWEKDGKRLAFTINAIATVPSYPLLAQAMQGYLRKIGMDVQVQQLATPAWLAANTSGEMSMTPLQYIGVDPDALHFWFLPNEYFNWSKFSDPQLTKLITEGQQERDPAKRTRIYHEAQKIIMDNAVMMPIRQNIDLVMTSKKLTGVTYAGGGFEYLWAASLAD</sequence>
<evidence type="ECO:0000256" key="2">
    <source>
        <dbReference type="ARBA" id="ARBA00005695"/>
    </source>
</evidence>
<dbReference type="GO" id="GO:0015833">
    <property type="term" value="P:peptide transport"/>
    <property type="evidence" value="ECO:0007669"/>
    <property type="project" value="TreeGrafter"/>
</dbReference>
<comment type="similarity">
    <text evidence="2">Belongs to the bacterial solute-binding protein 5 family.</text>
</comment>
<organism evidence="6">
    <name type="scientific">Alsobacter sp. KACC 23698</name>
    <dbReference type="NCBI Taxonomy" id="3149229"/>
    <lineage>
        <taxon>Bacteria</taxon>
        <taxon>Pseudomonadati</taxon>
        <taxon>Pseudomonadota</taxon>
        <taxon>Alphaproteobacteria</taxon>
        <taxon>Hyphomicrobiales</taxon>
        <taxon>Alsobacteraceae</taxon>
        <taxon>Alsobacter</taxon>
    </lineage>
</organism>
<evidence type="ECO:0000256" key="4">
    <source>
        <dbReference type="SAM" id="SignalP"/>
    </source>
</evidence>
<dbReference type="InterPro" id="IPR039424">
    <property type="entry name" value="SBP_5"/>
</dbReference>
<dbReference type="GO" id="GO:0043190">
    <property type="term" value="C:ATP-binding cassette (ABC) transporter complex"/>
    <property type="evidence" value="ECO:0007669"/>
    <property type="project" value="InterPro"/>
</dbReference>
<dbReference type="AlphaFoldDB" id="A0AAU7JHI8"/>
<dbReference type="GO" id="GO:1904680">
    <property type="term" value="F:peptide transmembrane transporter activity"/>
    <property type="evidence" value="ECO:0007669"/>
    <property type="project" value="TreeGrafter"/>
</dbReference>
<evidence type="ECO:0000256" key="1">
    <source>
        <dbReference type="ARBA" id="ARBA00004418"/>
    </source>
</evidence>
<protein>
    <submittedName>
        <fullName evidence="6">ABC transporter substrate-binding protein</fullName>
    </submittedName>
</protein>
<dbReference type="PANTHER" id="PTHR30290:SF38">
    <property type="entry name" value="D,D-DIPEPTIDE-BINDING PERIPLASMIC PROTEIN DDPA-RELATED"/>
    <property type="match status" value="1"/>
</dbReference>
<comment type="subcellular location">
    <subcellularLocation>
        <location evidence="1">Periplasm</location>
    </subcellularLocation>
</comment>
<evidence type="ECO:0000256" key="3">
    <source>
        <dbReference type="ARBA" id="ARBA00022729"/>
    </source>
</evidence>
<dbReference type="InterPro" id="IPR000914">
    <property type="entry name" value="SBP_5_dom"/>
</dbReference>
<evidence type="ECO:0000313" key="6">
    <source>
        <dbReference type="EMBL" id="XBO39620.1"/>
    </source>
</evidence>
<feature type="domain" description="Solute-binding protein family 5" evidence="5">
    <location>
        <begin position="86"/>
        <end position="451"/>
    </location>
</feature>
<dbReference type="InterPro" id="IPR030678">
    <property type="entry name" value="Peptide/Ni-bd"/>
</dbReference>
<dbReference type="Pfam" id="PF00496">
    <property type="entry name" value="SBP_bac_5"/>
    <property type="match status" value="1"/>
</dbReference>
<feature type="chain" id="PRO_5043930119" evidence="4">
    <location>
        <begin position="38"/>
        <end position="538"/>
    </location>
</feature>
<dbReference type="PANTHER" id="PTHR30290">
    <property type="entry name" value="PERIPLASMIC BINDING COMPONENT OF ABC TRANSPORTER"/>
    <property type="match status" value="1"/>
</dbReference>
<keyword evidence="3 4" id="KW-0732">Signal</keyword>
<dbReference type="PIRSF" id="PIRSF002741">
    <property type="entry name" value="MppA"/>
    <property type="match status" value="1"/>
</dbReference>
<gene>
    <name evidence="6" type="ORF">ABEG18_02215</name>
</gene>
<accession>A0AAU7JHI8</accession>
<dbReference type="RefSeq" id="WP_406856465.1">
    <property type="nucleotide sequence ID" value="NZ_CP157484.1"/>
</dbReference>
<reference evidence="6" key="1">
    <citation type="submission" date="2024-05" db="EMBL/GenBank/DDBJ databases">
        <authorList>
            <person name="Kim S."/>
            <person name="Heo J."/>
            <person name="Choi H."/>
            <person name="Choi Y."/>
            <person name="Kwon S.-W."/>
            <person name="Kim Y."/>
        </authorList>
    </citation>
    <scope>NUCLEOTIDE SEQUENCE</scope>
    <source>
        <strain evidence="6">KACC 23698</strain>
    </source>
</reference>
<dbReference type="GO" id="GO:0030288">
    <property type="term" value="C:outer membrane-bounded periplasmic space"/>
    <property type="evidence" value="ECO:0007669"/>
    <property type="project" value="UniProtKB-ARBA"/>
</dbReference>
<name>A0AAU7JHI8_9HYPH</name>
<dbReference type="Gene3D" id="3.10.105.10">
    <property type="entry name" value="Dipeptide-binding Protein, Domain 3"/>
    <property type="match status" value="1"/>
</dbReference>
<dbReference type="SUPFAM" id="SSF53850">
    <property type="entry name" value="Periplasmic binding protein-like II"/>
    <property type="match status" value="1"/>
</dbReference>